<gene>
    <name evidence="2" type="ORF">J2W48_000051</name>
</gene>
<evidence type="ECO:0000313" key="3">
    <source>
        <dbReference type="Proteomes" id="UP001269081"/>
    </source>
</evidence>
<keyword evidence="1" id="KW-0732">Signal</keyword>
<keyword evidence="3" id="KW-1185">Reference proteome</keyword>
<accession>A0ABU1Y1N1</accession>
<name>A0ABU1Y1N1_9FLAO</name>
<sequence length="77" mass="8602">MKKLLFTAFAVMVFSGVSFANTSKNKEEEKEILVFTDCGRVASLMMDICEEINGCQESGDYNAGYDTWKGLCDHGYL</sequence>
<organism evidence="2 3">
    <name type="scientific">Flavobacterium piscis</name>
    <dbReference type="NCBI Taxonomy" id="1114874"/>
    <lineage>
        <taxon>Bacteria</taxon>
        <taxon>Pseudomonadati</taxon>
        <taxon>Bacteroidota</taxon>
        <taxon>Flavobacteriia</taxon>
        <taxon>Flavobacteriales</taxon>
        <taxon>Flavobacteriaceae</taxon>
        <taxon>Flavobacterium</taxon>
    </lineage>
</organism>
<protein>
    <submittedName>
        <fullName evidence="2">Uncharacterized protein</fullName>
    </submittedName>
</protein>
<dbReference type="Proteomes" id="UP001269081">
    <property type="component" value="Unassembled WGS sequence"/>
</dbReference>
<proteinExistence type="predicted"/>
<feature type="chain" id="PRO_5047533239" evidence="1">
    <location>
        <begin position="21"/>
        <end position="77"/>
    </location>
</feature>
<comment type="caution">
    <text evidence="2">The sequence shown here is derived from an EMBL/GenBank/DDBJ whole genome shotgun (WGS) entry which is preliminary data.</text>
</comment>
<feature type="signal peptide" evidence="1">
    <location>
        <begin position="1"/>
        <end position="20"/>
    </location>
</feature>
<evidence type="ECO:0000313" key="2">
    <source>
        <dbReference type="EMBL" id="MDR7208130.1"/>
    </source>
</evidence>
<reference evidence="2 3" key="1">
    <citation type="submission" date="2023-07" db="EMBL/GenBank/DDBJ databases">
        <title>Sorghum-associated microbial communities from plants grown in Nebraska, USA.</title>
        <authorList>
            <person name="Schachtman D."/>
        </authorList>
    </citation>
    <scope>NUCLEOTIDE SEQUENCE [LARGE SCALE GENOMIC DNA]</scope>
    <source>
        <strain evidence="2 3">4129</strain>
    </source>
</reference>
<dbReference type="RefSeq" id="WP_310276307.1">
    <property type="nucleotide sequence ID" value="NZ_JAVDWQ010000001.1"/>
</dbReference>
<dbReference type="EMBL" id="JAVDWQ010000001">
    <property type="protein sequence ID" value="MDR7208130.1"/>
    <property type="molecule type" value="Genomic_DNA"/>
</dbReference>
<evidence type="ECO:0000256" key="1">
    <source>
        <dbReference type="SAM" id="SignalP"/>
    </source>
</evidence>